<evidence type="ECO:0008006" key="3">
    <source>
        <dbReference type="Google" id="ProtNLM"/>
    </source>
</evidence>
<dbReference type="InterPro" id="IPR027417">
    <property type="entry name" value="P-loop_NTPase"/>
</dbReference>
<dbReference type="Gene3D" id="3.40.50.300">
    <property type="entry name" value="P-loop containing nucleotide triphosphate hydrolases"/>
    <property type="match status" value="1"/>
</dbReference>
<evidence type="ECO:0000313" key="2">
    <source>
        <dbReference type="Proteomes" id="UP000178690"/>
    </source>
</evidence>
<organism evidence="1 2">
    <name type="scientific">Terrybacteria sp. (strain RIFCSPHIGHO2_01_FULL_58_15)</name>
    <dbReference type="NCBI Taxonomy" id="1802363"/>
    <lineage>
        <taxon>Bacteria</taxon>
        <taxon>Candidatus Terryibacteriota</taxon>
    </lineage>
</organism>
<sequence length="206" mass="22977">MNIAVVFFGLPAAGKTTHARLLAEAISGVHIEPSALIQEVFGSDRAEDALDDGTQIDLRIERRRFEAGELNDSRWINALVRRAVLNAAAQGRSAIFSGGMRKREEAKALMPLLRELFGEERCAAIFLEVSEEVAAARLLQRGRALDANAAFRFRRFYEETLPVVALLSDRWDVPVIRIASTKPIAYVQHILRERLKKHLGGELCIS</sequence>
<dbReference type="Proteomes" id="UP000178690">
    <property type="component" value="Unassembled WGS sequence"/>
</dbReference>
<dbReference type="EMBL" id="MHST01000020">
    <property type="protein sequence ID" value="OHA48466.1"/>
    <property type="molecule type" value="Genomic_DNA"/>
</dbReference>
<dbReference type="AlphaFoldDB" id="A0A1G2PJH4"/>
<protein>
    <recommendedName>
        <fullName evidence="3">Adenylate kinase</fullName>
    </recommendedName>
</protein>
<accession>A0A1G2PJH4</accession>
<dbReference type="SUPFAM" id="SSF52540">
    <property type="entry name" value="P-loop containing nucleoside triphosphate hydrolases"/>
    <property type="match status" value="1"/>
</dbReference>
<dbReference type="STRING" id="1802363.A2682_04085"/>
<dbReference type="Pfam" id="PF13671">
    <property type="entry name" value="AAA_33"/>
    <property type="match status" value="1"/>
</dbReference>
<evidence type="ECO:0000313" key="1">
    <source>
        <dbReference type="EMBL" id="OHA48466.1"/>
    </source>
</evidence>
<name>A0A1G2PJH4_TERXR</name>
<gene>
    <name evidence="1" type="ORF">A2682_04085</name>
</gene>
<reference evidence="1 2" key="1">
    <citation type="journal article" date="2016" name="Nat. Commun.">
        <title>Thousands of microbial genomes shed light on interconnected biogeochemical processes in an aquifer system.</title>
        <authorList>
            <person name="Anantharaman K."/>
            <person name="Brown C.T."/>
            <person name="Hug L.A."/>
            <person name="Sharon I."/>
            <person name="Castelle C.J."/>
            <person name="Probst A.J."/>
            <person name="Thomas B.C."/>
            <person name="Singh A."/>
            <person name="Wilkins M.J."/>
            <person name="Karaoz U."/>
            <person name="Brodie E.L."/>
            <person name="Williams K.H."/>
            <person name="Hubbard S.S."/>
            <person name="Banfield J.F."/>
        </authorList>
    </citation>
    <scope>NUCLEOTIDE SEQUENCE [LARGE SCALE GENOMIC DNA]</scope>
    <source>
        <strain evidence="2">RIFCSPHIGHO2_01_FULL_58_15</strain>
    </source>
</reference>
<proteinExistence type="predicted"/>
<comment type="caution">
    <text evidence="1">The sequence shown here is derived from an EMBL/GenBank/DDBJ whole genome shotgun (WGS) entry which is preliminary data.</text>
</comment>